<dbReference type="EC" id="2.4.1.21" evidence="8"/>
<comment type="catalytic activity">
    <reaction evidence="1 8">
        <text>[(1-&gt;4)-alpha-D-glucosyl](n) + ADP-alpha-D-glucose = [(1-&gt;4)-alpha-D-glucosyl](n+1) + ADP + H(+)</text>
        <dbReference type="Rhea" id="RHEA:18189"/>
        <dbReference type="Rhea" id="RHEA-COMP:9584"/>
        <dbReference type="Rhea" id="RHEA-COMP:9587"/>
        <dbReference type="ChEBI" id="CHEBI:15378"/>
        <dbReference type="ChEBI" id="CHEBI:15444"/>
        <dbReference type="ChEBI" id="CHEBI:57498"/>
        <dbReference type="ChEBI" id="CHEBI:456216"/>
        <dbReference type="EC" id="2.4.1.21"/>
    </reaction>
</comment>
<evidence type="ECO:0000256" key="7">
    <source>
        <dbReference type="ARBA" id="ARBA00023056"/>
    </source>
</evidence>
<proteinExistence type="inferred from homology"/>
<evidence type="ECO:0000256" key="5">
    <source>
        <dbReference type="ARBA" id="ARBA00022676"/>
    </source>
</evidence>
<accession>A0A0M7ATV0</accession>
<dbReference type="AlphaFoldDB" id="A0A0M7ATV0"/>
<dbReference type="Proteomes" id="UP000049983">
    <property type="component" value="Unassembled WGS sequence"/>
</dbReference>
<dbReference type="GeneID" id="97672596"/>
<dbReference type="Pfam" id="PF00534">
    <property type="entry name" value="Glycos_transf_1"/>
    <property type="match status" value="1"/>
</dbReference>
<keyword evidence="12" id="KW-1185">Reference proteome</keyword>
<dbReference type="InterPro" id="IPR013534">
    <property type="entry name" value="Starch_synth_cat_dom"/>
</dbReference>
<dbReference type="NCBIfam" id="NF001899">
    <property type="entry name" value="PRK00654.1-2"/>
    <property type="match status" value="1"/>
</dbReference>
<evidence type="ECO:0000256" key="8">
    <source>
        <dbReference type="HAMAP-Rule" id="MF_00484"/>
    </source>
</evidence>
<dbReference type="RefSeq" id="WP_055120602.1">
    <property type="nucleotide sequence ID" value="NZ_CXWA01000010.1"/>
</dbReference>
<gene>
    <name evidence="11" type="primary">glgA1</name>
    <name evidence="8" type="synonym">glgA</name>
    <name evidence="11" type="ORF">LA5096_05343</name>
</gene>
<evidence type="ECO:0000256" key="3">
    <source>
        <dbReference type="ARBA" id="ARBA00004964"/>
    </source>
</evidence>
<dbReference type="OrthoDB" id="9808590at2"/>
<dbReference type="CDD" id="cd03791">
    <property type="entry name" value="GT5_Glycogen_synthase_DULL1-like"/>
    <property type="match status" value="1"/>
</dbReference>
<name>A0A0M7ATV0_9HYPH</name>
<evidence type="ECO:0000259" key="9">
    <source>
        <dbReference type="Pfam" id="PF00534"/>
    </source>
</evidence>
<dbReference type="UniPathway" id="UPA00164"/>
<dbReference type="Gene3D" id="3.40.50.2000">
    <property type="entry name" value="Glycogen Phosphorylase B"/>
    <property type="match status" value="2"/>
</dbReference>
<evidence type="ECO:0000256" key="6">
    <source>
        <dbReference type="ARBA" id="ARBA00022679"/>
    </source>
</evidence>
<evidence type="ECO:0000313" key="12">
    <source>
        <dbReference type="Proteomes" id="UP000049983"/>
    </source>
</evidence>
<evidence type="ECO:0000256" key="1">
    <source>
        <dbReference type="ARBA" id="ARBA00001478"/>
    </source>
</evidence>
<evidence type="ECO:0000259" key="10">
    <source>
        <dbReference type="Pfam" id="PF08323"/>
    </source>
</evidence>
<keyword evidence="6 8" id="KW-0808">Transferase</keyword>
<protein>
    <recommendedName>
        <fullName evidence="8">Glycogen synthase</fullName>
        <ecNumber evidence="8">2.4.1.21</ecNumber>
    </recommendedName>
    <alternativeName>
        <fullName evidence="8">Starch [bacterial glycogen] synthase</fullName>
    </alternativeName>
</protein>
<dbReference type="HAMAP" id="MF_00484">
    <property type="entry name" value="Glycogen_synth"/>
    <property type="match status" value="1"/>
</dbReference>
<dbReference type="NCBIfam" id="TIGR02095">
    <property type="entry name" value="glgA"/>
    <property type="match status" value="1"/>
</dbReference>
<dbReference type="GO" id="GO:0004373">
    <property type="term" value="F:alpha-1,4-glucan glucosyltransferase (UDP-glucose donor) activity"/>
    <property type="evidence" value="ECO:0007669"/>
    <property type="project" value="InterPro"/>
</dbReference>
<dbReference type="GO" id="GO:0009011">
    <property type="term" value="F:alpha-1,4-glucan glucosyltransferase (ADP-glucose donor) activity"/>
    <property type="evidence" value="ECO:0007669"/>
    <property type="project" value="UniProtKB-UniRule"/>
</dbReference>
<dbReference type="GO" id="GO:0005829">
    <property type="term" value="C:cytosol"/>
    <property type="evidence" value="ECO:0007669"/>
    <property type="project" value="TreeGrafter"/>
</dbReference>
<dbReference type="EMBL" id="CXWC01000014">
    <property type="protein sequence ID" value="CTQ77902.1"/>
    <property type="molecule type" value="Genomic_DNA"/>
</dbReference>
<evidence type="ECO:0000313" key="11">
    <source>
        <dbReference type="EMBL" id="CTQ77902.1"/>
    </source>
</evidence>
<dbReference type="STRING" id="311410.LA5095_05325"/>
<organism evidence="11 12">
    <name type="scientific">Roseibium album</name>
    <dbReference type="NCBI Taxonomy" id="311410"/>
    <lineage>
        <taxon>Bacteria</taxon>
        <taxon>Pseudomonadati</taxon>
        <taxon>Pseudomonadota</taxon>
        <taxon>Alphaproteobacteria</taxon>
        <taxon>Hyphomicrobiales</taxon>
        <taxon>Stappiaceae</taxon>
        <taxon>Roseibium</taxon>
    </lineage>
</organism>
<comment type="similarity">
    <text evidence="4 8">Belongs to the glycosyltransferase 1 family. Bacterial/plant glycogen synthase subfamily.</text>
</comment>
<dbReference type="InterPro" id="IPR011835">
    <property type="entry name" value="GS/SS"/>
</dbReference>
<dbReference type="PANTHER" id="PTHR45825">
    <property type="entry name" value="GRANULE-BOUND STARCH SYNTHASE 1, CHLOROPLASTIC/AMYLOPLASTIC"/>
    <property type="match status" value="1"/>
</dbReference>
<dbReference type="SUPFAM" id="SSF53756">
    <property type="entry name" value="UDP-Glycosyltransferase/glycogen phosphorylase"/>
    <property type="match status" value="1"/>
</dbReference>
<dbReference type="Pfam" id="PF08323">
    <property type="entry name" value="Glyco_transf_5"/>
    <property type="match status" value="1"/>
</dbReference>
<reference evidence="12" key="1">
    <citation type="submission" date="2015-07" db="EMBL/GenBank/DDBJ databases">
        <authorList>
            <person name="Rodrigo-Torres Lidia"/>
            <person name="Arahal R.David."/>
        </authorList>
    </citation>
    <scope>NUCLEOTIDE SEQUENCE [LARGE SCALE GENOMIC DNA]</scope>
    <source>
        <strain evidence="12">CECT 5096</strain>
    </source>
</reference>
<feature type="domain" description="Starch synthase catalytic" evidence="10">
    <location>
        <begin position="2"/>
        <end position="234"/>
    </location>
</feature>
<keyword evidence="7 8" id="KW-0320">Glycogen biosynthesis</keyword>
<keyword evidence="5 8" id="KW-0328">Glycosyltransferase</keyword>
<dbReference type="PANTHER" id="PTHR45825:SF11">
    <property type="entry name" value="ALPHA AMYLASE DOMAIN-CONTAINING PROTEIN"/>
    <property type="match status" value="1"/>
</dbReference>
<comment type="function">
    <text evidence="2 8">Synthesizes alpha-1,4-glucan chains using ADP-glucose.</text>
</comment>
<feature type="binding site" evidence="8">
    <location>
        <position position="15"/>
    </location>
    <ligand>
        <name>ADP-alpha-D-glucose</name>
        <dbReference type="ChEBI" id="CHEBI:57498"/>
    </ligand>
</feature>
<evidence type="ECO:0000256" key="4">
    <source>
        <dbReference type="ARBA" id="ARBA00010281"/>
    </source>
</evidence>
<dbReference type="GO" id="GO:0005978">
    <property type="term" value="P:glycogen biosynthetic process"/>
    <property type="evidence" value="ECO:0007669"/>
    <property type="project" value="UniProtKB-UniRule"/>
</dbReference>
<comment type="pathway">
    <text evidence="3 8">Glycan biosynthesis; glycogen biosynthesis.</text>
</comment>
<dbReference type="InterPro" id="IPR001296">
    <property type="entry name" value="Glyco_trans_1"/>
</dbReference>
<sequence length="484" mass="52162">MKVLLAASECAPFVKTGGLADVVGALPKALAEADIECRVILPLYPTLKGLARKATSDMDLGTLFGSPARLLAIEAEGLSLLLLQAPDLFERKGGIYLDESGNDWTDNAQRFAALSNAAAQVSLTGYENWRPDLLHAHDWQAGLAPWYLRQAGSRMPSVITIHNIAFQGLFPAALTRLLKLDPAGYSREGYEYYGQISFLKAGIIASERITTVSPTYARELMAAEFGMGFEGLLQSRKSDLVGILNGIDLKAWDPQSDTAIAENYSARSLKRKAANRQALEKRFGLSGNPDAPLFCVISRLTEQKGLDLLLDAIPALVGRGARLALLGSGEKKLEESFRKAAADHAGSVGTIIGYDENLSHLMQAGSDAILVPSRFEPCGLTQLYGLRYGTLPVVSRTGGLADTIIDANDAAIRAGSATGFQFAPVTAENLVHAIDRACDLFGDRKIWTLLMRNAMRHQVGWDASATAYQSLFESLLDGAEKDAE</sequence>
<evidence type="ECO:0000256" key="2">
    <source>
        <dbReference type="ARBA" id="ARBA00002764"/>
    </source>
</evidence>
<feature type="domain" description="Glycosyl transferase family 1" evidence="9">
    <location>
        <begin position="282"/>
        <end position="438"/>
    </location>
</feature>